<sequence length="184" mass="20887">MCGVAHSLSRQVSTNSAFEFGEYLNFFAIARNFGKANIRGARVSILVAFNTSVIDVCVAESIVVFLSWFYLRFSITGVFIFLWRSLIPTGKPIRFSSTRQVSHSHYSIKTQDSQSHIKINHQDLTRLTLKNINTISSGGFIIQQQVHFSALQSLAQFHLDFNTINSRSRYSKRSSDSNQNQTRL</sequence>
<evidence type="ECO:0000256" key="1">
    <source>
        <dbReference type="SAM" id="Phobius"/>
    </source>
</evidence>
<keyword evidence="1" id="KW-0472">Membrane</keyword>
<accession>A0A5B0NR39</accession>
<evidence type="ECO:0000313" key="3">
    <source>
        <dbReference type="Proteomes" id="UP000324748"/>
    </source>
</evidence>
<dbReference type="AlphaFoldDB" id="A0A5B0NR39"/>
<protein>
    <submittedName>
        <fullName evidence="2">Uncharacterized protein</fullName>
    </submittedName>
</protein>
<evidence type="ECO:0000313" key="2">
    <source>
        <dbReference type="EMBL" id="KAA1091363.1"/>
    </source>
</evidence>
<keyword evidence="3" id="KW-1185">Reference proteome</keyword>
<name>A0A5B0NR39_PUCGR</name>
<dbReference type="EMBL" id="VSWC01000092">
    <property type="protein sequence ID" value="KAA1091363.1"/>
    <property type="molecule type" value="Genomic_DNA"/>
</dbReference>
<organism evidence="2 3">
    <name type="scientific">Puccinia graminis f. sp. tritici</name>
    <dbReference type="NCBI Taxonomy" id="56615"/>
    <lineage>
        <taxon>Eukaryota</taxon>
        <taxon>Fungi</taxon>
        <taxon>Dikarya</taxon>
        <taxon>Basidiomycota</taxon>
        <taxon>Pucciniomycotina</taxon>
        <taxon>Pucciniomycetes</taxon>
        <taxon>Pucciniales</taxon>
        <taxon>Pucciniaceae</taxon>
        <taxon>Puccinia</taxon>
    </lineage>
</organism>
<proteinExistence type="predicted"/>
<keyword evidence="1" id="KW-1133">Transmembrane helix</keyword>
<keyword evidence="1" id="KW-0812">Transmembrane</keyword>
<gene>
    <name evidence="2" type="ORF">PGT21_032142</name>
</gene>
<dbReference type="Proteomes" id="UP000324748">
    <property type="component" value="Unassembled WGS sequence"/>
</dbReference>
<feature type="transmembrane region" description="Helical" evidence="1">
    <location>
        <begin position="69"/>
        <end position="87"/>
    </location>
</feature>
<reference evidence="2 3" key="1">
    <citation type="submission" date="2019-05" db="EMBL/GenBank/DDBJ databases">
        <title>Emergence of the Ug99 lineage of the wheat stem rust pathogen through somatic hybridization.</title>
        <authorList>
            <person name="Li F."/>
            <person name="Upadhyaya N.M."/>
            <person name="Sperschneider J."/>
            <person name="Matny O."/>
            <person name="Nguyen-Phuc H."/>
            <person name="Mago R."/>
            <person name="Raley C."/>
            <person name="Miller M.E."/>
            <person name="Silverstein K.A.T."/>
            <person name="Henningsen E."/>
            <person name="Hirsch C.D."/>
            <person name="Visser B."/>
            <person name="Pretorius Z.A."/>
            <person name="Steffenson B.J."/>
            <person name="Schwessinger B."/>
            <person name="Dodds P.N."/>
            <person name="Figueroa M."/>
        </authorList>
    </citation>
    <scope>NUCLEOTIDE SEQUENCE [LARGE SCALE GENOMIC DNA]</scope>
    <source>
        <strain evidence="2">21-0</strain>
    </source>
</reference>
<comment type="caution">
    <text evidence="2">The sequence shown here is derived from an EMBL/GenBank/DDBJ whole genome shotgun (WGS) entry which is preliminary data.</text>
</comment>